<evidence type="ECO:0000256" key="1">
    <source>
        <dbReference type="SAM" id="Phobius"/>
    </source>
</evidence>
<dbReference type="RefSeq" id="WP_039401459.1">
    <property type="nucleotide sequence ID" value="NZ_JTDK01000015.1"/>
</dbReference>
<dbReference type="AlphaFoldDB" id="A0A0B2A482"/>
<reference evidence="2 3" key="1">
    <citation type="submission" date="2014-11" db="EMBL/GenBank/DDBJ databases">
        <title>Genome sequence of Microbacterium mangrovi MUSC 115(T).</title>
        <authorList>
            <person name="Lee L.-H."/>
        </authorList>
    </citation>
    <scope>NUCLEOTIDE SEQUENCE [LARGE SCALE GENOMIC DNA]</scope>
    <source>
        <strain evidence="2 3">MUSC 115</strain>
    </source>
</reference>
<protein>
    <submittedName>
        <fullName evidence="2">Uncharacterized protein</fullName>
    </submittedName>
</protein>
<evidence type="ECO:0000313" key="2">
    <source>
        <dbReference type="EMBL" id="KHK96393.1"/>
    </source>
</evidence>
<dbReference type="EMBL" id="JTDK01000015">
    <property type="protein sequence ID" value="KHK96393.1"/>
    <property type="molecule type" value="Genomic_DNA"/>
</dbReference>
<feature type="transmembrane region" description="Helical" evidence="1">
    <location>
        <begin position="46"/>
        <end position="65"/>
    </location>
</feature>
<keyword evidence="3" id="KW-1185">Reference proteome</keyword>
<accession>A0A0B2A482</accession>
<sequence length="75" mass="8311">MLGALRRVRFWVNLAAIPLLLVFTASRTYAVFTPEHHGFLGGSDQVYFILGLVLLVPSVAVIPLLRHPGVDRRAD</sequence>
<keyword evidence="1" id="KW-0812">Transmembrane</keyword>
<gene>
    <name evidence="2" type="ORF">LK09_15595</name>
</gene>
<dbReference type="Proteomes" id="UP000031030">
    <property type="component" value="Unassembled WGS sequence"/>
</dbReference>
<evidence type="ECO:0000313" key="3">
    <source>
        <dbReference type="Proteomes" id="UP000031030"/>
    </source>
</evidence>
<proteinExistence type="predicted"/>
<organism evidence="2 3">
    <name type="scientific">Microbacterium mangrovi</name>
    <dbReference type="NCBI Taxonomy" id="1348253"/>
    <lineage>
        <taxon>Bacteria</taxon>
        <taxon>Bacillati</taxon>
        <taxon>Actinomycetota</taxon>
        <taxon>Actinomycetes</taxon>
        <taxon>Micrococcales</taxon>
        <taxon>Microbacteriaceae</taxon>
        <taxon>Microbacterium</taxon>
    </lineage>
</organism>
<keyword evidence="1" id="KW-0472">Membrane</keyword>
<name>A0A0B2A482_9MICO</name>
<keyword evidence="1" id="KW-1133">Transmembrane helix</keyword>
<comment type="caution">
    <text evidence="2">The sequence shown here is derived from an EMBL/GenBank/DDBJ whole genome shotgun (WGS) entry which is preliminary data.</text>
</comment>